<keyword evidence="1" id="KW-0472">Membrane</keyword>
<accession>A0A0D0BG26</accession>
<organism evidence="2 3">
    <name type="scientific">Suillus luteus UH-Slu-Lm8-n1</name>
    <dbReference type="NCBI Taxonomy" id="930992"/>
    <lineage>
        <taxon>Eukaryota</taxon>
        <taxon>Fungi</taxon>
        <taxon>Dikarya</taxon>
        <taxon>Basidiomycota</taxon>
        <taxon>Agaricomycotina</taxon>
        <taxon>Agaricomycetes</taxon>
        <taxon>Agaricomycetidae</taxon>
        <taxon>Boletales</taxon>
        <taxon>Suillineae</taxon>
        <taxon>Suillaceae</taxon>
        <taxon>Suillus</taxon>
    </lineage>
</organism>
<dbReference type="AlphaFoldDB" id="A0A0D0BG26"/>
<dbReference type="EMBL" id="KN835180">
    <property type="protein sequence ID" value="KIK45027.1"/>
    <property type="molecule type" value="Genomic_DNA"/>
</dbReference>
<reference evidence="3" key="2">
    <citation type="submission" date="2015-01" db="EMBL/GenBank/DDBJ databases">
        <title>Evolutionary Origins and Diversification of the Mycorrhizal Mutualists.</title>
        <authorList>
            <consortium name="DOE Joint Genome Institute"/>
            <consortium name="Mycorrhizal Genomics Consortium"/>
            <person name="Kohler A."/>
            <person name="Kuo A."/>
            <person name="Nagy L.G."/>
            <person name="Floudas D."/>
            <person name="Copeland A."/>
            <person name="Barry K.W."/>
            <person name="Cichocki N."/>
            <person name="Veneault-Fourrey C."/>
            <person name="LaButti K."/>
            <person name="Lindquist E.A."/>
            <person name="Lipzen A."/>
            <person name="Lundell T."/>
            <person name="Morin E."/>
            <person name="Murat C."/>
            <person name="Riley R."/>
            <person name="Ohm R."/>
            <person name="Sun H."/>
            <person name="Tunlid A."/>
            <person name="Henrissat B."/>
            <person name="Grigoriev I.V."/>
            <person name="Hibbett D.S."/>
            <person name="Martin F."/>
        </authorList>
    </citation>
    <scope>NUCLEOTIDE SEQUENCE [LARGE SCALE GENOMIC DNA]</scope>
    <source>
        <strain evidence="3">UH-Slu-Lm8-n1</strain>
    </source>
</reference>
<dbReference type="HOGENOM" id="CLU_1644844_0_0_1"/>
<dbReference type="InParanoid" id="A0A0D0BG26"/>
<protein>
    <submittedName>
        <fullName evidence="2">Uncharacterized protein</fullName>
    </submittedName>
</protein>
<reference evidence="2 3" key="1">
    <citation type="submission" date="2014-04" db="EMBL/GenBank/DDBJ databases">
        <authorList>
            <consortium name="DOE Joint Genome Institute"/>
            <person name="Kuo A."/>
            <person name="Ruytinx J."/>
            <person name="Rineau F."/>
            <person name="Colpaert J."/>
            <person name="Kohler A."/>
            <person name="Nagy L.G."/>
            <person name="Floudas D."/>
            <person name="Copeland A."/>
            <person name="Barry K.W."/>
            <person name="Cichocki N."/>
            <person name="Veneault-Fourrey C."/>
            <person name="LaButti K."/>
            <person name="Lindquist E.A."/>
            <person name="Lipzen A."/>
            <person name="Lundell T."/>
            <person name="Morin E."/>
            <person name="Murat C."/>
            <person name="Sun H."/>
            <person name="Tunlid A."/>
            <person name="Henrissat B."/>
            <person name="Grigoriev I.V."/>
            <person name="Hibbett D.S."/>
            <person name="Martin F."/>
            <person name="Nordberg H.P."/>
            <person name="Cantor M.N."/>
            <person name="Hua S.X."/>
        </authorList>
    </citation>
    <scope>NUCLEOTIDE SEQUENCE [LARGE SCALE GENOMIC DNA]</scope>
    <source>
        <strain evidence="2 3">UH-Slu-Lm8-n1</strain>
    </source>
</reference>
<name>A0A0D0BG26_9AGAM</name>
<feature type="transmembrane region" description="Helical" evidence="1">
    <location>
        <begin position="104"/>
        <end position="127"/>
    </location>
</feature>
<proteinExistence type="predicted"/>
<evidence type="ECO:0000313" key="2">
    <source>
        <dbReference type="EMBL" id="KIK45027.1"/>
    </source>
</evidence>
<sequence>MRKVELSIWVVQRAPCKPLAHRPTDVPSNLERQAEISSPILTMRTFVNVDATPYPSDLPVDSTCWLITGLIPASPLAYLLYRVFLRYCTVCQQNHLSLFQDLRICLAIVCLYFIFLFSVCGVTHIIVMYPDYWIIINANNDFFLSAGSHIDFRGGLQVANS</sequence>
<keyword evidence="3" id="KW-1185">Reference proteome</keyword>
<evidence type="ECO:0000313" key="3">
    <source>
        <dbReference type="Proteomes" id="UP000054485"/>
    </source>
</evidence>
<evidence type="ECO:0000256" key="1">
    <source>
        <dbReference type="SAM" id="Phobius"/>
    </source>
</evidence>
<keyword evidence="1" id="KW-0812">Transmembrane</keyword>
<keyword evidence="1" id="KW-1133">Transmembrane helix</keyword>
<dbReference type="Proteomes" id="UP000054485">
    <property type="component" value="Unassembled WGS sequence"/>
</dbReference>
<feature type="transmembrane region" description="Helical" evidence="1">
    <location>
        <begin position="65"/>
        <end position="84"/>
    </location>
</feature>
<gene>
    <name evidence="2" type="ORF">CY34DRAFT_574330</name>
</gene>